<keyword evidence="4" id="KW-0802">TPR repeat</keyword>
<dbReference type="STRING" id="34508.A0A4U8UQK0"/>
<comment type="similarity">
    <text evidence="2">Belongs to the TTC19 family.</text>
</comment>
<dbReference type="PANTHER" id="PTHR13143">
    <property type="entry name" value="TETRATRICOPEPTIDE REPEAT PROTEIN 19"/>
    <property type="match status" value="1"/>
</dbReference>
<sequence length="397" mass="45959">MLRALHLQRFTRVVNRGAATSSAVPTAAFGARSRQWNNDNSSKNGRRQQHQQKSDGWTWKSAGRPLFAFSVITTLKDFFQVDPVKLDKDTLKDKVKKSWLDRKYRRYDAALEILGEALHEAIARKEELPITRVYDEFANTFYEKGDLDQADEYFRLVINRLVNLHGKKDSDPEFIGISLKLADIYAQKGVLDNAEKGYKHCVAKQMKVVEDNMKKFYVSQGAMVQERHLVEAHGAKYTDPLALFGMALEAYAHFLVTYFGEERMAESTEFIDEVLKISHQIYGSTSLHAVTVINNFSVACIMKNRFEVAKKYISMVVDRIIYIDECASMIPGFYCNYAETLWHTGHKEQALDWARKAVNLSTREEPRIRDFAAKFLKQMEDDYKRSQPRTAGKWWFW</sequence>
<keyword evidence="6" id="KW-0496">Mitochondrion</keyword>
<evidence type="ECO:0000256" key="6">
    <source>
        <dbReference type="ARBA" id="ARBA00023128"/>
    </source>
</evidence>
<accession>A0A4U8UQK0</accession>
<keyword evidence="9" id="KW-1185">Reference proteome</keyword>
<dbReference type="Pfam" id="PF13181">
    <property type="entry name" value="TPR_8"/>
    <property type="match status" value="2"/>
</dbReference>
<gene>
    <name evidence="8" type="ORF">L596_001567</name>
</gene>
<protein>
    <recommendedName>
        <fullName evidence="10">MalT-like TPR region domain-containing protein</fullName>
    </recommendedName>
</protein>
<dbReference type="GO" id="GO:0034551">
    <property type="term" value="P:mitochondrial respiratory chain complex III assembly"/>
    <property type="evidence" value="ECO:0007669"/>
    <property type="project" value="InterPro"/>
</dbReference>
<evidence type="ECO:0000313" key="9">
    <source>
        <dbReference type="Proteomes" id="UP000298663"/>
    </source>
</evidence>
<keyword evidence="3" id="KW-0677">Repeat</keyword>
<evidence type="ECO:0008006" key="10">
    <source>
        <dbReference type="Google" id="ProtNLM"/>
    </source>
</evidence>
<dbReference type="OrthoDB" id="5986190at2759"/>
<name>A0A4U8UQK0_STECR</name>
<comment type="caution">
    <text evidence="8">The sequence shown here is derived from an EMBL/GenBank/DDBJ whole genome shotgun (WGS) entry which is preliminary data.</text>
</comment>
<dbReference type="InterPro" id="IPR019734">
    <property type="entry name" value="TPR_rpt"/>
</dbReference>
<dbReference type="InterPro" id="IPR011990">
    <property type="entry name" value="TPR-like_helical_dom_sf"/>
</dbReference>
<proteinExistence type="inferred from homology"/>
<evidence type="ECO:0000256" key="1">
    <source>
        <dbReference type="ARBA" id="ARBA00004173"/>
    </source>
</evidence>
<feature type="compositionally biased region" description="Polar residues" evidence="7">
    <location>
        <begin position="34"/>
        <end position="43"/>
    </location>
</feature>
<reference evidence="8 9" key="2">
    <citation type="journal article" date="2019" name="G3 (Bethesda)">
        <title>Hybrid Assembly of the Genome of the Entomopathogenic Nematode Steinernema carpocapsae Identifies the X-Chromosome.</title>
        <authorList>
            <person name="Serra L."/>
            <person name="Macchietto M."/>
            <person name="Macias-Munoz A."/>
            <person name="McGill C.J."/>
            <person name="Rodriguez I.M."/>
            <person name="Rodriguez B."/>
            <person name="Murad R."/>
            <person name="Mortazavi A."/>
        </authorList>
    </citation>
    <scope>NUCLEOTIDE SEQUENCE [LARGE SCALE GENOMIC DNA]</scope>
    <source>
        <strain evidence="8 9">ALL</strain>
    </source>
</reference>
<dbReference type="InterPro" id="IPR040395">
    <property type="entry name" value="TTC19"/>
</dbReference>
<organism evidence="8 9">
    <name type="scientific">Steinernema carpocapsae</name>
    <name type="common">Entomopathogenic nematode</name>
    <dbReference type="NCBI Taxonomy" id="34508"/>
    <lineage>
        <taxon>Eukaryota</taxon>
        <taxon>Metazoa</taxon>
        <taxon>Ecdysozoa</taxon>
        <taxon>Nematoda</taxon>
        <taxon>Chromadorea</taxon>
        <taxon>Rhabditida</taxon>
        <taxon>Tylenchina</taxon>
        <taxon>Panagrolaimomorpha</taxon>
        <taxon>Strongyloidoidea</taxon>
        <taxon>Steinernematidae</taxon>
        <taxon>Steinernema</taxon>
    </lineage>
</organism>
<dbReference type="GO" id="GO:0005743">
    <property type="term" value="C:mitochondrial inner membrane"/>
    <property type="evidence" value="ECO:0007669"/>
    <property type="project" value="TreeGrafter"/>
</dbReference>
<evidence type="ECO:0000313" key="8">
    <source>
        <dbReference type="EMBL" id="TMS33878.1"/>
    </source>
</evidence>
<comment type="subcellular location">
    <subcellularLocation>
        <location evidence="1">Mitochondrion</location>
    </subcellularLocation>
</comment>
<dbReference type="Gene3D" id="1.25.40.10">
    <property type="entry name" value="Tetratricopeptide repeat domain"/>
    <property type="match status" value="2"/>
</dbReference>
<dbReference type="EMBL" id="AZBU02000001">
    <property type="protein sequence ID" value="TMS33878.1"/>
    <property type="molecule type" value="Genomic_DNA"/>
</dbReference>
<dbReference type="Proteomes" id="UP000298663">
    <property type="component" value="Unassembled WGS sequence"/>
</dbReference>
<evidence type="ECO:0000256" key="5">
    <source>
        <dbReference type="ARBA" id="ARBA00022946"/>
    </source>
</evidence>
<keyword evidence="5" id="KW-0809">Transit peptide</keyword>
<dbReference type="PANTHER" id="PTHR13143:SF6">
    <property type="entry name" value="TETRATRICOPEPTIDE REPEAT PROTEIN 19, MITOCHONDRIAL"/>
    <property type="match status" value="1"/>
</dbReference>
<dbReference type="SUPFAM" id="SSF48452">
    <property type="entry name" value="TPR-like"/>
    <property type="match status" value="1"/>
</dbReference>
<feature type="region of interest" description="Disordered" evidence="7">
    <location>
        <begin position="32"/>
        <end position="58"/>
    </location>
</feature>
<reference evidence="8 9" key="1">
    <citation type="journal article" date="2015" name="Genome Biol.">
        <title>Comparative genomics of Steinernema reveals deeply conserved gene regulatory networks.</title>
        <authorList>
            <person name="Dillman A.R."/>
            <person name="Macchietto M."/>
            <person name="Porter C.F."/>
            <person name="Rogers A."/>
            <person name="Williams B."/>
            <person name="Antoshechkin I."/>
            <person name="Lee M.M."/>
            <person name="Goodwin Z."/>
            <person name="Lu X."/>
            <person name="Lewis E.E."/>
            <person name="Goodrich-Blair H."/>
            <person name="Stock S.P."/>
            <person name="Adams B.J."/>
            <person name="Sternberg P.W."/>
            <person name="Mortazavi A."/>
        </authorList>
    </citation>
    <scope>NUCLEOTIDE SEQUENCE [LARGE SCALE GENOMIC DNA]</scope>
    <source>
        <strain evidence="8 9">ALL</strain>
    </source>
</reference>
<evidence type="ECO:0000256" key="3">
    <source>
        <dbReference type="ARBA" id="ARBA00022737"/>
    </source>
</evidence>
<evidence type="ECO:0000256" key="7">
    <source>
        <dbReference type="SAM" id="MobiDB-lite"/>
    </source>
</evidence>
<dbReference type="AlphaFoldDB" id="A0A4U8UQK0"/>
<evidence type="ECO:0000256" key="4">
    <source>
        <dbReference type="ARBA" id="ARBA00022803"/>
    </source>
</evidence>
<evidence type="ECO:0000256" key="2">
    <source>
        <dbReference type="ARBA" id="ARBA00008219"/>
    </source>
</evidence>